<dbReference type="AlphaFoldDB" id="A0A9N9KLN4"/>
<evidence type="ECO:0000256" key="1">
    <source>
        <dbReference type="SAM" id="SignalP"/>
    </source>
</evidence>
<feature type="domain" description="2EXR" evidence="2">
    <location>
        <begin position="35"/>
        <end position="123"/>
    </location>
</feature>
<feature type="signal peptide" evidence="1">
    <location>
        <begin position="1"/>
        <end position="20"/>
    </location>
</feature>
<evidence type="ECO:0000259" key="2">
    <source>
        <dbReference type="Pfam" id="PF20150"/>
    </source>
</evidence>
<feature type="chain" id="PRO_5040200374" description="2EXR domain-containing protein" evidence="1">
    <location>
        <begin position="21"/>
        <end position="258"/>
    </location>
</feature>
<dbReference type="Pfam" id="PF20150">
    <property type="entry name" value="2EXR"/>
    <property type="match status" value="1"/>
</dbReference>
<keyword evidence="1" id="KW-0732">Signal</keyword>
<organism evidence="3 4">
    <name type="scientific">Hymenoscyphus fraxineus</name>
    <dbReference type="NCBI Taxonomy" id="746836"/>
    <lineage>
        <taxon>Eukaryota</taxon>
        <taxon>Fungi</taxon>
        <taxon>Dikarya</taxon>
        <taxon>Ascomycota</taxon>
        <taxon>Pezizomycotina</taxon>
        <taxon>Leotiomycetes</taxon>
        <taxon>Helotiales</taxon>
        <taxon>Helotiaceae</taxon>
        <taxon>Hymenoscyphus</taxon>
    </lineage>
</organism>
<proteinExistence type="predicted"/>
<dbReference type="InterPro" id="IPR045518">
    <property type="entry name" value="2EXR"/>
</dbReference>
<dbReference type="OrthoDB" id="3513892at2759"/>
<evidence type="ECO:0000313" key="3">
    <source>
        <dbReference type="EMBL" id="CAG8948958.1"/>
    </source>
</evidence>
<accession>A0A9N9KLN4</accession>
<evidence type="ECO:0000313" key="4">
    <source>
        <dbReference type="Proteomes" id="UP000696280"/>
    </source>
</evidence>
<sequence length="258" mass="30101">MALGRLWSLALGFLSAVIWGEDEKYAPTFGPKARFVYFGALPKELRLAIWAHATPLAYIYMPAPDITTRRSVPSVLHACRESRDEFLYQRDVTKNHPTYMLVPYNRPGGQRNWIYFSPEQDALWMYHTKCPRRTGLEYSMPQRIDTVFICYKDLPIILPRILSPIPVDVHLFLHAYSTFRLVAIWIPPEDLFTPRADHVFRQYFRIFCDYMSADAPYPERLPPHIIWVSSLENEFLNGFENGSKMCLDYGKGRRGLQS</sequence>
<keyword evidence="4" id="KW-1185">Reference proteome</keyword>
<comment type="caution">
    <text evidence="3">The sequence shown here is derived from an EMBL/GenBank/DDBJ whole genome shotgun (WGS) entry which is preliminary data.</text>
</comment>
<dbReference type="Proteomes" id="UP000696280">
    <property type="component" value="Unassembled WGS sequence"/>
</dbReference>
<name>A0A9N9KLN4_9HELO</name>
<dbReference type="EMBL" id="CAJVRL010000001">
    <property type="protein sequence ID" value="CAG8948958.1"/>
    <property type="molecule type" value="Genomic_DNA"/>
</dbReference>
<protein>
    <recommendedName>
        <fullName evidence="2">2EXR domain-containing protein</fullName>
    </recommendedName>
</protein>
<gene>
    <name evidence="3" type="ORF">HYFRA_00002086</name>
</gene>
<reference evidence="3" key="1">
    <citation type="submission" date="2021-07" db="EMBL/GenBank/DDBJ databases">
        <authorList>
            <person name="Durling M."/>
        </authorList>
    </citation>
    <scope>NUCLEOTIDE SEQUENCE</scope>
</reference>